<dbReference type="EMBL" id="BAVS01000004">
    <property type="protein sequence ID" value="GAE92314.1"/>
    <property type="molecule type" value="Genomic_DNA"/>
</dbReference>
<feature type="domain" description="Gfo/Idh/MocA-like oxidoreductase N-terminal" evidence="1">
    <location>
        <begin position="2"/>
        <end position="119"/>
    </location>
</feature>
<accession>W4VHS6</accession>
<dbReference type="InterPro" id="IPR055170">
    <property type="entry name" value="GFO_IDH_MocA-like_dom"/>
</dbReference>
<sequence length="328" mass="36930">MIRFGVIGTNWITDRFIDGASKVDTFKLSAVYSRTDEKAIEFAGKYQVEATFTDIEAFANSDKFDAVYIASPTALHSEHAITCMNGGKHVIVEKPFASNEQEVLQMIETAKKNEVVLMEAMKTTHVPNFKLIKDSLEKIGPVRRYVANFCQYSSRYDKYKEGVVMNAFKPELSNGSLMDIGVYCLYPMVDLFGVPTSVKATAYMLESGVDGEGTVTVDYPELNGVAMFSKITNSSLPSEIQGEKGSIVIGKFSDMEDVTIVYKDGTEEKLDAEQEENTMYYEAKSFIETIENKEKENRINTWEHSLETMRILDQARKEINLTFPADQK</sequence>
<dbReference type="Gene3D" id="3.40.50.720">
    <property type="entry name" value="NAD(P)-binding Rossmann-like Domain"/>
    <property type="match status" value="1"/>
</dbReference>
<dbReference type="Proteomes" id="UP000019102">
    <property type="component" value="Unassembled WGS sequence"/>
</dbReference>
<dbReference type="Gene3D" id="3.30.360.10">
    <property type="entry name" value="Dihydrodipicolinate Reductase, domain 2"/>
    <property type="match status" value="1"/>
</dbReference>
<dbReference type="OrthoDB" id="9815825at2"/>
<comment type="caution">
    <text evidence="3">The sequence shown here is derived from an EMBL/GenBank/DDBJ whole genome shotgun (WGS) entry which is preliminary data.</text>
</comment>
<dbReference type="eggNOG" id="COG0673">
    <property type="taxonomic scope" value="Bacteria"/>
</dbReference>
<gene>
    <name evidence="3" type="ORF">JCM21714_1303</name>
</gene>
<proteinExistence type="predicted"/>
<dbReference type="Pfam" id="PF01408">
    <property type="entry name" value="GFO_IDH_MocA"/>
    <property type="match status" value="1"/>
</dbReference>
<dbReference type="SUPFAM" id="SSF55347">
    <property type="entry name" value="Glyceraldehyde-3-phosphate dehydrogenase-like, C-terminal domain"/>
    <property type="match status" value="1"/>
</dbReference>
<evidence type="ECO:0000259" key="2">
    <source>
        <dbReference type="Pfam" id="PF22725"/>
    </source>
</evidence>
<dbReference type="Pfam" id="PF22725">
    <property type="entry name" value="GFO_IDH_MocA_C3"/>
    <property type="match status" value="1"/>
</dbReference>
<dbReference type="RefSeq" id="WP_035722246.1">
    <property type="nucleotide sequence ID" value="NZ_BAVS01000004.1"/>
</dbReference>
<dbReference type="InterPro" id="IPR036291">
    <property type="entry name" value="NAD(P)-bd_dom_sf"/>
</dbReference>
<protein>
    <submittedName>
        <fullName evidence="3">Possible oxidoreductase</fullName>
    </submittedName>
</protein>
<evidence type="ECO:0000313" key="4">
    <source>
        <dbReference type="Proteomes" id="UP000019102"/>
    </source>
</evidence>
<organism evidence="3 4">
    <name type="scientific">Gracilibacillus boraciitolerans JCM 21714</name>
    <dbReference type="NCBI Taxonomy" id="1298598"/>
    <lineage>
        <taxon>Bacteria</taxon>
        <taxon>Bacillati</taxon>
        <taxon>Bacillota</taxon>
        <taxon>Bacilli</taxon>
        <taxon>Bacillales</taxon>
        <taxon>Bacillaceae</taxon>
        <taxon>Gracilibacillus</taxon>
    </lineage>
</organism>
<dbReference type="PANTHER" id="PTHR43054:SF1">
    <property type="entry name" value="SCYLLO-INOSITOL 2-DEHYDROGENASE (NADP(+)) IOLU"/>
    <property type="match status" value="1"/>
</dbReference>
<feature type="domain" description="GFO/IDH/MocA-like oxidoreductase" evidence="2">
    <location>
        <begin position="138"/>
        <end position="248"/>
    </location>
</feature>
<dbReference type="InterPro" id="IPR000683">
    <property type="entry name" value="Gfo/Idh/MocA-like_OxRdtase_N"/>
</dbReference>
<name>W4VHS6_9BACI</name>
<dbReference type="AlphaFoldDB" id="W4VHS6"/>
<keyword evidence="4" id="KW-1185">Reference proteome</keyword>
<dbReference type="PANTHER" id="PTHR43054">
    <property type="match status" value="1"/>
</dbReference>
<evidence type="ECO:0000259" key="1">
    <source>
        <dbReference type="Pfam" id="PF01408"/>
    </source>
</evidence>
<dbReference type="GO" id="GO:0000166">
    <property type="term" value="F:nucleotide binding"/>
    <property type="evidence" value="ECO:0007669"/>
    <property type="project" value="InterPro"/>
</dbReference>
<dbReference type="SUPFAM" id="SSF51735">
    <property type="entry name" value="NAD(P)-binding Rossmann-fold domains"/>
    <property type="match status" value="1"/>
</dbReference>
<reference evidence="3 4" key="1">
    <citation type="journal article" date="2014" name="Genome Announc.">
        <title>Draft Genome Sequence of the Boron-Tolerant and Moderately Halotolerant Bacterium Gracilibacillus boraciitolerans JCM 21714T.</title>
        <authorList>
            <person name="Ahmed I."/>
            <person name="Oshima K."/>
            <person name="Suda W."/>
            <person name="Kitamura K."/>
            <person name="Iida T."/>
            <person name="Ohmori Y."/>
            <person name="Fujiwara T."/>
            <person name="Hattori M."/>
            <person name="Ohkuma M."/>
        </authorList>
    </citation>
    <scope>NUCLEOTIDE SEQUENCE [LARGE SCALE GENOMIC DNA]</scope>
    <source>
        <strain evidence="3 4">JCM 21714</strain>
    </source>
</reference>
<dbReference type="STRING" id="1298598.JCM21714_1303"/>
<evidence type="ECO:0000313" key="3">
    <source>
        <dbReference type="EMBL" id="GAE92314.1"/>
    </source>
</evidence>